<proteinExistence type="predicted"/>
<sequence length="186" mass="20512">MCYTTSARPVCPNCAGRTGLADTVDVEKTCKLAARCPYRQSRPLPRRPRPQQQRRGEEKEEESVISRRRCAACVRRAITAANSVPGPADMRFDVSTTSTTSTTTTTANSTDSVNSVNSIVRRGFAAMSREWEVQTGRSAPGRLGEAYPEKENTEFWKAVFGCERRDQARSSEKSGEGGLAVVLFIR</sequence>
<feature type="region of interest" description="Disordered" evidence="1">
    <location>
        <begin position="40"/>
        <end position="62"/>
    </location>
</feature>
<dbReference type="AlphaFoldDB" id="A0A178ZG22"/>
<organism evidence="2 3">
    <name type="scientific">Fonsecaea erecta</name>
    <dbReference type="NCBI Taxonomy" id="1367422"/>
    <lineage>
        <taxon>Eukaryota</taxon>
        <taxon>Fungi</taxon>
        <taxon>Dikarya</taxon>
        <taxon>Ascomycota</taxon>
        <taxon>Pezizomycotina</taxon>
        <taxon>Eurotiomycetes</taxon>
        <taxon>Chaetothyriomycetidae</taxon>
        <taxon>Chaetothyriales</taxon>
        <taxon>Herpotrichiellaceae</taxon>
        <taxon>Fonsecaea</taxon>
    </lineage>
</organism>
<dbReference type="EMBL" id="LVYI01000006">
    <property type="protein sequence ID" value="OAP58754.1"/>
    <property type="molecule type" value="Genomic_DNA"/>
</dbReference>
<dbReference type="Proteomes" id="UP000078343">
    <property type="component" value="Unassembled WGS sequence"/>
</dbReference>
<evidence type="ECO:0000313" key="2">
    <source>
        <dbReference type="EMBL" id="OAP58754.1"/>
    </source>
</evidence>
<reference evidence="2 3" key="1">
    <citation type="submission" date="2016-04" db="EMBL/GenBank/DDBJ databases">
        <title>Draft genome of Fonsecaea erecta CBS 125763.</title>
        <authorList>
            <person name="Weiss V.A."/>
            <person name="Vicente V.A."/>
            <person name="Raittz R.T."/>
            <person name="Moreno L.F."/>
            <person name="De Souza E.M."/>
            <person name="Pedrosa F.O."/>
            <person name="Steffens M.B."/>
            <person name="Faoro H."/>
            <person name="Tadra-Sfeir M.Z."/>
            <person name="Najafzadeh M.J."/>
            <person name="Felipe M.S."/>
            <person name="Teixeira M."/>
            <person name="Sun J."/>
            <person name="Xi L."/>
            <person name="Gomes R."/>
            <person name="De Azevedo C.M."/>
            <person name="Salgado C.G."/>
            <person name="Da Silva M.B."/>
            <person name="Nascimento M.F."/>
            <person name="Queiroz-Telles F."/>
            <person name="Attili D.S."/>
            <person name="Gorbushina A."/>
        </authorList>
    </citation>
    <scope>NUCLEOTIDE SEQUENCE [LARGE SCALE GENOMIC DNA]</scope>
    <source>
        <strain evidence="2 3">CBS 125763</strain>
    </source>
</reference>
<evidence type="ECO:0000313" key="3">
    <source>
        <dbReference type="Proteomes" id="UP000078343"/>
    </source>
</evidence>
<protein>
    <submittedName>
        <fullName evidence="2">Uncharacterized protein</fullName>
    </submittedName>
</protein>
<evidence type="ECO:0000256" key="1">
    <source>
        <dbReference type="SAM" id="MobiDB-lite"/>
    </source>
</evidence>
<name>A0A178ZG22_9EURO</name>
<accession>A0A178ZG22</accession>
<dbReference type="OrthoDB" id="4141162at2759"/>
<dbReference type="RefSeq" id="XP_018692121.1">
    <property type="nucleotide sequence ID" value="XM_018839353.1"/>
</dbReference>
<gene>
    <name evidence="2" type="ORF">AYL99_07844</name>
</gene>
<dbReference type="GeneID" id="30012012"/>
<comment type="caution">
    <text evidence="2">The sequence shown here is derived from an EMBL/GenBank/DDBJ whole genome shotgun (WGS) entry which is preliminary data.</text>
</comment>
<keyword evidence="3" id="KW-1185">Reference proteome</keyword>